<dbReference type="Proteomes" id="UP000013827">
    <property type="component" value="Unassembled WGS sequence"/>
</dbReference>
<organism evidence="2 3">
    <name type="scientific">Emiliania huxleyi (strain CCMP1516)</name>
    <dbReference type="NCBI Taxonomy" id="280463"/>
    <lineage>
        <taxon>Eukaryota</taxon>
        <taxon>Haptista</taxon>
        <taxon>Haptophyta</taxon>
        <taxon>Prymnesiophyceae</taxon>
        <taxon>Isochrysidales</taxon>
        <taxon>Noelaerhabdaceae</taxon>
        <taxon>Emiliania</taxon>
    </lineage>
</organism>
<proteinExistence type="predicted"/>
<keyword evidence="3" id="KW-1185">Reference proteome</keyword>
<dbReference type="HOGENOM" id="CLU_1226748_0_0_1"/>
<feature type="compositionally biased region" description="Basic residues" evidence="1">
    <location>
        <begin position="197"/>
        <end position="226"/>
    </location>
</feature>
<evidence type="ECO:0000313" key="3">
    <source>
        <dbReference type="Proteomes" id="UP000013827"/>
    </source>
</evidence>
<feature type="compositionally biased region" description="Low complexity" evidence="1">
    <location>
        <begin position="1"/>
        <end position="23"/>
    </location>
</feature>
<name>A0A0D3J5Q8_EMIH1</name>
<accession>A0A0D3J5Q8</accession>
<protein>
    <submittedName>
        <fullName evidence="2">Uncharacterized protein</fullName>
    </submittedName>
</protein>
<dbReference type="PaxDb" id="2903-EOD18843"/>
<evidence type="ECO:0000313" key="2">
    <source>
        <dbReference type="EnsemblProtists" id="EOD18843"/>
    </source>
</evidence>
<evidence type="ECO:0000256" key="1">
    <source>
        <dbReference type="SAM" id="MobiDB-lite"/>
    </source>
</evidence>
<dbReference type="KEGG" id="ehx:EMIHUDRAFT_209455"/>
<feature type="region of interest" description="Disordered" evidence="1">
    <location>
        <begin position="1"/>
        <end position="28"/>
    </location>
</feature>
<dbReference type="AlphaFoldDB" id="A0A0D3J5Q8"/>
<dbReference type="RefSeq" id="XP_005771272.1">
    <property type="nucleotide sequence ID" value="XM_005771215.1"/>
</dbReference>
<dbReference type="EnsemblProtists" id="EOD18843">
    <property type="protein sequence ID" value="EOD18843"/>
    <property type="gene ID" value="EMIHUDRAFT_209455"/>
</dbReference>
<sequence>MSTTPEAQAATAAQPAPTPAAATNGKAEKEVKQMKWTYERDVALLTQVAAAGPLAWLTSKMGYSGDPERTYNQGAVWDKAGEGIIPQIKTHEAFAGVTTFPATTAFIVHTKRVVQSKANLYKSGGEQAEDAPAGSLGTKNEELSDLDQLIIEVGTAMEETERIGCANKEGKAQADADAMQDALAKRTYPKDGDTGKKGKKKKRAGLRLRRWKAGGHELRRHKANSG</sequence>
<feature type="region of interest" description="Disordered" evidence="1">
    <location>
        <begin position="169"/>
        <end position="226"/>
    </location>
</feature>
<reference evidence="3" key="1">
    <citation type="journal article" date="2013" name="Nature">
        <title>Pan genome of the phytoplankton Emiliania underpins its global distribution.</title>
        <authorList>
            <person name="Read B.A."/>
            <person name="Kegel J."/>
            <person name="Klute M.J."/>
            <person name="Kuo A."/>
            <person name="Lefebvre S.C."/>
            <person name="Maumus F."/>
            <person name="Mayer C."/>
            <person name="Miller J."/>
            <person name="Monier A."/>
            <person name="Salamov A."/>
            <person name="Young J."/>
            <person name="Aguilar M."/>
            <person name="Claverie J.M."/>
            <person name="Frickenhaus S."/>
            <person name="Gonzalez K."/>
            <person name="Herman E.K."/>
            <person name="Lin Y.C."/>
            <person name="Napier J."/>
            <person name="Ogata H."/>
            <person name="Sarno A.F."/>
            <person name="Shmutz J."/>
            <person name="Schroeder D."/>
            <person name="de Vargas C."/>
            <person name="Verret F."/>
            <person name="von Dassow P."/>
            <person name="Valentin K."/>
            <person name="Van de Peer Y."/>
            <person name="Wheeler G."/>
            <person name="Dacks J.B."/>
            <person name="Delwiche C.F."/>
            <person name="Dyhrman S.T."/>
            <person name="Glockner G."/>
            <person name="John U."/>
            <person name="Richards T."/>
            <person name="Worden A.Z."/>
            <person name="Zhang X."/>
            <person name="Grigoriev I.V."/>
            <person name="Allen A.E."/>
            <person name="Bidle K."/>
            <person name="Borodovsky M."/>
            <person name="Bowler C."/>
            <person name="Brownlee C."/>
            <person name="Cock J.M."/>
            <person name="Elias M."/>
            <person name="Gladyshev V.N."/>
            <person name="Groth M."/>
            <person name="Guda C."/>
            <person name="Hadaegh A."/>
            <person name="Iglesias-Rodriguez M.D."/>
            <person name="Jenkins J."/>
            <person name="Jones B.M."/>
            <person name="Lawson T."/>
            <person name="Leese F."/>
            <person name="Lindquist E."/>
            <person name="Lobanov A."/>
            <person name="Lomsadze A."/>
            <person name="Malik S.B."/>
            <person name="Marsh M.E."/>
            <person name="Mackinder L."/>
            <person name="Mock T."/>
            <person name="Mueller-Roeber B."/>
            <person name="Pagarete A."/>
            <person name="Parker M."/>
            <person name="Probert I."/>
            <person name="Quesneville H."/>
            <person name="Raines C."/>
            <person name="Rensing S.A."/>
            <person name="Riano-Pachon D.M."/>
            <person name="Richier S."/>
            <person name="Rokitta S."/>
            <person name="Shiraiwa Y."/>
            <person name="Soanes D.M."/>
            <person name="van der Giezen M."/>
            <person name="Wahlund T.M."/>
            <person name="Williams B."/>
            <person name="Wilson W."/>
            <person name="Wolfe G."/>
            <person name="Wurch L.L."/>
        </authorList>
    </citation>
    <scope>NUCLEOTIDE SEQUENCE</scope>
</reference>
<dbReference type="GeneID" id="17264390"/>
<reference evidence="2" key="2">
    <citation type="submission" date="2024-10" db="UniProtKB">
        <authorList>
            <consortium name="EnsemblProtists"/>
        </authorList>
    </citation>
    <scope>IDENTIFICATION</scope>
</reference>